<reference evidence="1 2" key="1">
    <citation type="journal article" date="2018" name="Sci. Rep.">
        <title>Comparative analysis of the Pocillopora damicornis genome highlights role of immune system in coral evolution.</title>
        <authorList>
            <person name="Cunning R."/>
            <person name="Bay R.A."/>
            <person name="Gillette P."/>
            <person name="Baker A.C."/>
            <person name="Traylor-Knowles N."/>
        </authorList>
    </citation>
    <scope>NUCLEOTIDE SEQUENCE [LARGE SCALE GENOMIC DNA]</scope>
    <source>
        <strain evidence="1">RSMAS</strain>
        <tissue evidence="1">Whole animal</tissue>
    </source>
</reference>
<evidence type="ECO:0000313" key="2">
    <source>
        <dbReference type="Proteomes" id="UP000275408"/>
    </source>
</evidence>
<dbReference type="EMBL" id="RCHS01001353">
    <property type="protein sequence ID" value="RMX53957.1"/>
    <property type="molecule type" value="Genomic_DNA"/>
</dbReference>
<keyword evidence="2" id="KW-1185">Reference proteome</keyword>
<sequence>MHARMRKKNFQGKWYISVSRVKKYATFDSLKPEAKMEPLQKFVSYIEENWICSTVWPPKVLERIYAINQNKQ</sequence>
<organism evidence="1 2">
    <name type="scientific">Pocillopora damicornis</name>
    <name type="common">Cauliflower coral</name>
    <name type="synonym">Millepora damicornis</name>
    <dbReference type="NCBI Taxonomy" id="46731"/>
    <lineage>
        <taxon>Eukaryota</taxon>
        <taxon>Metazoa</taxon>
        <taxon>Cnidaria</taxon>
        <taxon>Anthozoa</taxon>
        <taxon>Hexacorallia</taxon>
        <taxon>Scleractinia</taxon>
        <taxon>Astrocoeniina</taxon>
        <taxon>Pocilloporidae</taxon>
        <taxon>Pocillopora</taxon>
    </lineage>
</organism>
<dbReference type="Proteomes" id="UP000275408">
    <property type="component" value="Unassembled WGS sequence"/>
</dbReference>
<name>A0A3M6UJY1_POCDA</name>
<accession>A0A3M6UJY1</accession>
<evidence type="ECO:0000313" key="1">
    <source>
        <dbReference type="EMBL" id="RMX53957.1"/>
    </source>
</evidence>
<proteinExistence type="predicted"/>
<comment type="caution">
    <text evidence="1">The sequence shown here is derived from an EMBL/GenBank/DDBJ whole genome shotgun (WGS) entry which is preliminary data.</text>
</comment>
<protein>
    <submittedName>
        <fullName evidence="1">Uncharacterized protein</fullName>
    </submittedName>
</protein>
<gene>
    <name evidence="1" type="ORF">pdam_00025910</name>
</gene>
<dbReference type="AlphaFoldDB" id="A0A3M6UJY1"/>